<dbReference type="Proteomes" id="UP000242474">
    <property type="component" value="Unassembled WGS sequence"/>
</dbReference>
<reference evidence="2 3" key="1">
    <citation type="journal article" date="2015" name="Genome Biol. Evol.">
        <title>Phylogenomic analyses indicate that early fungi evolved digesting cell walls of algal ancestors of land plants.</title>
        <authorList>
            <person name="Chang Y."/>
            <person name="Wang S."/>
            <person name="Sekimoto S."/>
            <person name="Aerts A.L."/>
            <person name="Choi C."/>
            <person name="Clum A."/>
            <person name="LaButti K.M."/>
            <person name="Lindquist E.A."/>
            <person name="Yee Ngan C."/>
            <person name="Ohm R.A."/>
            <person name="Salamov A.A."/>
            <person name="Grigoriev I.V."/>
            <person name="Spatafora J.W."/>
            <person name="Berbee M.L."/>
        </authorList>
    </citation>
    <scope>NUCLEOTIDE SEQUENCE [LARGE SCALE GENOMIC DNA]</scope>
    <source>
        <strain evidence="2 3">NRRL 1564</strain>
    </source>
</reference>
<evidence type="ECO:0000313" key="2">
    <source>
        <dbReference type="EMBL" id="PIA18813.1"/>
    </source>
</evidence>
<feature type="region of interest" description="Disordered" evidence="1">
    <location>
        <begin position="206"/>
        <end position="279"/>
    </location>
</feature>
<dbReference type="AlphaFoldDB" id="A0A2G5BIJ0"/>
<feature type="compositionally biased region" description="Polar residues" evidence="1">
    <location>
        <begin position="166"/>
        <end position="182"/>
    </location>
</feature>
<name>A0A2G5BIJ0_COERN</name>
<evidence type="ECO:0000256" key="1">
    <source>
        <dbReference type="SAM" id="MobiDB-lite"/>
    </source>
</evidence>
<feature type="compositionally biased region" description="Polar residues" evidence="1">
    <location>
        <begin position="265"/>
        <end position="279"/>
    </location>
</feature>
<feature type="region of interest" description="Disordered" evidence="1">
    <location>
        <begin position="25"/>
        <end position="52"/>
    </location>
</feature>
<protein>
    <submittedName>
        <fullName evidence="2">Uncharacterized protein</fullName>
    </submittedName>
</protein>
<feature type="region of interest" description="Disordered" evidence="1">
    <location>
        <begin position="166"/>
        <end position="186"/>
    </location>
</feature>
<keyword evidence="3" id="KW-1185">Reference proteome</keyword>
<proteinExistence type="predicted"/>
<organism evidence="2 3">
    <name type="scientific">Coemansia reversa (strain ATCC 12441 / NRRL 1564)</name>
    <dbReference type="NCBI Taxonomy" id="763665"/>
    <lineage>
        <taxon>Eukaryota</taxon>
        <taxon>Fungi</taxon>
        <taxon>Fungi incertae sedis</taxon>
        <taxon>Zoopagomycota</taxon>
        <taxon>Kickxellomycotina</taxon>
        <taxon>Kickxellomycetes</taxon>
        <taxon>Kickxellales</taxon>
        <taxon>Kickxellaceae</taxon>
        <taxon>Coemansia</taxon>
    </lineage>
</organism>
<dbReference type="OrthoDB" id="5599311at2759"/>
<accession>A0A2G5BIJ0</accession>
<dbReference type="EMBL" id="KZ303488">
    <property type="protein sequence ID" value="PIA18813.1"/>
    <property type="molecule type" value="Genomic_DNA"/>
</dbReference>
<gene>
    <name evidence="2" type="ORF">COEREDRAFT_90760</name>
</gene>
<feature type="compositionally biased region" description="Basic and acidic residues" evidence="1">
    <location>
        <begin position="33"/>
        <end position="52"/>
    </location>
</feature>
<feature type="region of interest" description="Disordered" evidence="1">
    <location>
        <begin position="301"/>
        <end position="330"/>
    </location>
</feature>
<evidence type="ECO:0000313" key="3">
    <source>
        <dbReference type="Proteomes" id="UP000242474"/>
    </source>
</evidence>
<sequence length="934" mass="101109">MRSTEKQTTRKHDLGLRRAKTATANSIKKLFKSRRDSSKPCSDDETIQHETTSEKDITRISGLVGHSLDSASEELNDDANFQQRAIESRPSSLHSTRSVRSILSSAKRITLRSSMLFRHRSHVTTIVNSSSLVLDECPNTSLYPNSAAAKPDVPATVADATFVSSLDQKSPPQTVTDSQPSFGLSPKHRERRHVLSVFAQNTALSEVEGGAETTRRYSHSGGLIHTQQRHPSMCSPQQDQQPLSVVRHPPMPTHALPSVPHTPPASYSSGNPRSPAAYSSKSLGLNLLDFGYSEQIADSIMPSSPVESSSSSSVADLSLSSASSPHSSQLSGLYLRMSPTQMPADTTTEESHFEKHDQAGISSNASCAYRRQYMETSMEQGYGCVQEEAQSEELAPLIETDVVELVDIDTMGEIDSTCDVAISCKSLPEIENNEVAVNMASDSSSFQHRLCLDFGTLDFSEGIIRAPALGDQQASIELATMSNDLIEDIVGELGSVTNICQHALEDIKYKKEDNTGVENTASPAPSRPQSIAKLSYVVNDIDELLAELGIADSLVYNTVGDLLKSKELEINSPCTYSNNEDSFSLGDIDELLEQLDEAAGYNNVPMKDSPVTLSTVSSDCKQLNVSVLDIVNTVQSLGDVCAVVGVATLHLPIVLCPLLPVQRVDNSQEATVDLLAPKDSQIPSFNIGSLVSKLGAPECIVSASMSLPVYRPMLNIPGLISDLGSIVLPNVVCQAKLDTDISPQQQENNTPPNPMQLVSELGCCPLMTLPVFPVSVQFKECTRKLVKPAQPELDVPDIIASLGGVYTPDFILCNVERVRKASTQTLVDDIDDDVAASMEKHNSGFIKFRHMPLITNKSHGSLTQSANLGLLGSDVDEIISSDARSRTSSIASFSQQSENFQCISKLMAALNIQPIVVSRPFLSPSRNVLFSQLY</sequence>
<feature type="compositionally biased region" description="Polar residues" evidence="1">
    <location>
        <begin position="225"/>
        <end position="243"/>
    </location>
</feature>